<evidence type="ECO:0000313" key="4">
    <source>
        <dbReference type="Proteomes" id="UP001499959"/>
    </source>
</evidence>
<comment type="caution">
    <text evidence="3">The sequence shown here is derived from an EMBL/GenBank/DDBJ whole genome shotgun (WGS) entry which is preliminary data.</text>
</comment>
<evidence type="ECO:0000259" key="2">
    <source>
        <dbReference type="SMART" id="SM00460"/>
    </source>
</evidence>
<proteinExistence type="predicted"/>
<sequence>MRPKPLLLSAVLAALLSAAPAFAETPTAEQARAFLLSLLVKSPYRLPPAALNGEIRYRLRFDNGRQWRIPDTGEQRVTASGDDLTLAVCTACGDEAAPSADDLQHYLRANAWVRSDHREIRAFARSHGRGLSVHTRMKTLTAAVRAHMTGPIDFRHYHDAATALKNRGGDCTEFAVLLAAGARALGIPARIAHGLAYSGRMSGQPHVFSPHAWVQVWDGQRWVSYDAALGAFGAGHIALIVGDGDPNALRGLNRAMRDLRVVDAAGIRRTVAHTD</sequence>
<keyword evidence="4" id="KW-1185">Reference proteome</keyword>
<dbReference type="Proteomes" id="UP001499959">
    <property type="component" value="Unassembled WGS sequence"/>
</dbReference>
<dbReference type="SUPFAM" id="SSF54001">
    <property type="entry name" value="Cysteine proteinases"/>
    <property type="match status" value="1"/>
</dbReference>
<accession>A0ABP9B385</accession>
<feature type="domain" description="Transglutaminase-like" evidence="2">
    <location>
        <begin position="163"/>
        <end position="229"/>
    </location>
</feature>
<dbReference type="Pfam" id="PF01841">
    <property type="entry name" value="Transglut_core"/>
    <property type="match status" value="1"/>
</dbReference>
<protein>
    <recommendedName>
        <fullName evidence="2">Transglutaminase-like domain-containing protein</fullName>
    </recommendedName>
</protein>
<dbReference type="InterPro" id="IPR002931">
    <property type="entry name" value="Transglutaminase-like"/>
</dbReference>
<dbReference type="RefSeq" id="WP_345302604.1">
    <property type="nucleotide sequence ID" value="NZ_BAABJE010000005.1"/>
</dbReference>
<dbReference type="Gene3D" id="3.10.620.30">
    <property type="match status" value="1"/>
</dbReference>
<dbReference type="SMART" id="SM00460">
    <property type="entry name" value="TGc"/>
    <property type="match status" value="1"/>
</dbReference>
<name>A0ABP9B385_9GAMM</name>
<dbReference type="EMBL" id="BAABJE010000005">
    <property type="protein sequence ID" value="GAA4789999.1"/>
    <property type="molecule type" value="Genomic_DNA"/>
</dbReference>
<evidence type="ECO:0000256" key="1">
    <source>
        <dbReference type="SAM" id="SignalP"/>
    </source>
</evidence>
<keyword evidence="1" id="KW-0732">Signal</keyword>
<gene>
    <name evidence="3" type="ORF">GCM10023307_14090</name>
</gene>
<evidence type="ECO:0000313" key="3">
    <source>
        <dbReference type="EMBL" id="GAA4789999.1"/>
    </source>
</evidence>
<feature type="signal peptide" evidence="1">
    <location>
        <begin position="1"/>
        <end position="23"/>
    </location>
</feature>
<reference evidence="4" key="1">
    <citation type="journal article" date="2019" name="Int. J. Syst. Evol. Microbiol.">
        <title>The Global Catalogue of Microorganisms (GCM) 10K type strain sequencing project: providing services to taxonomists for standard genome sequencing and annotation.</title>
        <authorList>
            <consortium name="The Broad Institute Genomics Platform"/>
            <consortium name="The Broad Institute Genome Sequencing Center for Infectious Disease"/>
            <person name="Wu L."/>
            <person name="Ma J."/>
        </authorList>
    </citation>
    <scope>NUCLEOTIDE SEQUENCE [LARGE SCALE GENOMIC DNA]</scope>
    <source>
        <strain evidence="4">JCM 18204</strain>
    </source>
</reference>
<dbReference type="InterPro" id="IPR038765">
    <property type="entry name" value="Papain-like_cys_pep_sf"/>
</dbReference>
<feature type="chain" id="PRO_5046926721" description="Transglutaminase-like domain-containing protein" evidence="1">
    <location>
        <begin position="24"/>
        <end position="275"/>
    </location>
</feature>
<dbReference type="PANTHER" id="PTHR33490">
    <property type="entry name" value="BLR5614 PROTEIN-RELATED"/>
    <property type="match status" value="1"/>
</dbReference>
<organism evidence="3 4">
    <name type="scientific">Lysobacter hankyongensis</name>
    <dbReference type="NCBI Taxonomy" id="1176535"/>
    <lineage>
        <taxon>Bacteria</taxon>
        <taxon>Pseudomonadati</taxon>
        <taxon>Pseudomonadota</taxon>
        <taxon>Gammaproteobacteria</taxon>
        <taxon>Lysobacterales</taxon>
        <taxon>Lysobacteraceae</taxon>
        <taxon>Lysobacter</taxon>
    </lineage>
</organism>